<evidence type="ECO:0000313" key="3">
    <source>
        <dbReference type="Proteomes" id="UP001054854"/>
    </source>
</evidence>
<dbReference type="EMBL" id="BNEK01000003">
    <property type="protein sequence ID" value="GHJ29269.1"/>
    <property type="molecule type" value="Genomic_DNA"/>
</dbReference>
<sequence>MDSFTGCSVNPEFPYGDAAARRGARRPPRPDPARSAIISRTSKTSRYGQECHPADRRFGRVVTVQSLVLTAPDRRLL</sequence>
<name>A0ABQ3U0Y2_STRHY</name>
<reference evidence="2" key="1">
    <citation type="submission" date="2024-05" db="EMBL/GenBank/DDBJ databases">
        <title>Whole genome shotgun sequence of Streptomyces hygroscopicus NBRC 113678.</title>
        <authorList>
            <person name="Komaki H."/>
            <person name="Tamura T."/>
        </authorList>
    </citation>
    <scope>NUCLEOTIDE SEQUENCE</scope>
    <source>
        <strain evidence="2">N11-34</strain>
    </source>
</reference>
<protein>
    <submittedName>
        <fullName evidence="2">Uncharacterized protein</fullName>
    </submittedName>
</protein>
<dbReference type="Proteomes" id="UP001054854">
    <property type="component" value="Unassembled WGS sequence"/>
</dbReference>
<evidence type="ECO:0000256" key="1">
    <source>
        <dbReference type="SAM" id="MobiDB-lite"/>
    </source>
</evidence>
<organism evidence="2 3">
    <name type="scientific">Streptomyces hygroscopicus</name>
    <dbReference type="NCBI Taxonomy" id="1912"/>
    <lineage>
        <taxon>Bacteria</taxon>
        <taxon>Bacillati</taxon>
        <taxon>Actinomycetota</taxon>
        <taxon>Actinomycetes</taxon>
        <taxon>Kitasatosporales</taxon>
        <taxon>Streptomycetaceae</taxon>
        <taxon>Streptomyces</taxon>
        <taxon>Streptomyces violaceusniger group</taxon>
    </lineage>
</organism>
<gene>
    <name evidence="2" type="ORF">TPA0910_37020</name>
</gene>
<proteinExistence type="predicted"/>
<keyword evidence="3" id="KW-1185">Reference proteome</keyword>
<evidence type="ECO:0000313" key="2">
    <source>
        <dbReference type="EMBL" id="GHJ29269.1"/>
    </source>
</evidence>
<feature type="region of interest" description="Disordered" evidence="1">
    <location>
        <begin position="1"/>
        <end position="52"/>
    </location>
</feature>
<feature type="compositionally biased region" description="Polar residues" evidence="1">
    <location>
        <begin position="38"/>
        <end position="47"/>
    </location>
</feature>
<comment type="caution">
    <text evidence="2">The sequence shown here is derived from an EMBL/GenBank/DDBJ whole genome shotgun (WGS) entry which is preliminary data.</text>
</comment>
<accession>A0ABQ3U0Y2</accession>